<protein>
    <recommendedName>
        <fullName evidence="1">Aminoglycoside phosphotransferase domain-containing protein</fullName>
    </recommendedName>
</protein>
<dbReference type="EMBL" id="AP027732">
    <property type="protein sequence ID" value="BDZ51357.1"/>
    <property type="molecule type" value="Genomic_DNA"/>
</dbReference>
<dbReference type="Gene3D" id="3.90.1200.10">
    <property type="match status" value="1"/>
</dbReference>
<evidence type="ECO:0000259" key="1">
    <source>
        <dbReference type="Pfam" id="PF01636"/>
    </source>
</evidence>
<proteinExistence type="predicted"/>
<name>A0ABN6Y1Y6_9MICO</name>
<feature type="domain" description="Aminoglycoside phosphotransferase" evidence="1">
    <location>
        <begin position="12"/>
        <end position="160"/>
    </location>
</feature>
<accession>A0ABN6Y1Y6</accession>
<gene>
    <name evidence="2" type="ORF">GCM10025867_35980</name>
</gene>
<dbReference type="InterPro" id="IPR011009">
    <property type="entry name" value="Kinase-like_dom_sf"/>
</dbReference>
<organism evidence="2 3">
    <name type="scientific">Frondihabitans sucicola</name>
    <dbReference type="NCBI Taxonomy" id="1268041"/>
    <lineage>
        <taxon>Bacteria</taxon>
        <taxon>Bacillati</taxon>
        <taxon>Actinomycetota</taxon>
        <taxon>Actinomycetes</taxon>
        <taxon>Micrococcales</taxon>
        <taxon>Microbacteriaceae</taxon>
        <taxon>Frondihabitans</taxon>
    </lineage>
</organism>
<reference evidence="3" key="1">
    <citation type="journal article" date="2019" name="Int. J. Syst. Evol. Microbiol.">
        <title>The Global Catalogue of Microorganisms (GCM) 10K type strain sequencing project: providing services to taxonomists for standard genome sequencing and annotation.</title>
        <authorList>
            <consortium name="The Broad Institute Genomics Platform"/>
            <consortium name="The Broad Institute Genome Sequencing Center for Infectious Disease"/>
            <person name="Wu L."/>
            <person name="Ma J."/>
        </authorList>
    </citation>
    <scope>NUCLEOTIDE SEQUENCE [LARGE SCALE GENOMIC DNA]</scope>
    <source>
        <strain evidence="3">NBRC 108728</strain>
    </source>
</reference>
<dbReference type="InterPro" id="IPR002575">
    <property type="entry name" value="Aminoglycoside_PTrfase"/>
</dbReference>
<sequence length="229" mass="24881">MSAPTLLSSYDRDEWVALVLDDIDGRHPGGALDGSDVGAVLDAFATFPRVERPDQGGLPRVSDEITDEASGWREVLDDGAAADLPEWVRQSIDSLESAAAEASTALSGDFLQHLDSRADNVLLDQAGRAWIIDWPWAGVGARWVDGLMYLFDCRVRGESVDTEGVLRSHPLFDGVPESSVDAVLSAMSGGFFAKSRRPAPPNMPTLRAFQKTEALAGIDWLRERWQAKG</sequence>
<keyword evidence="3" id="KW-1185">Reference proteome</keyword>
<dbReference type="RefSeq" id="WP_286344136.1">
    <property type="nucleotide sequence ID" value="NZ_AP027732.1"/>
</dbReference>
<evidence type="ECO:0000313" key="3">
    <source>
        <dbReference type="Proteomes" id="UP001321486"/>
    </source>
</evidence>
<dbReference type="Pfam" id="PF01636">
    <property type="entry name" value="APH"/>
    <property type="match status" value="1"/>
</dbReference>
<dbReference type="Proteomes" id="UP001321486">
    <property type="component" value="Chromosome"/>
</dbReference>
<dbReference type="SUPFAM" id="SSF56112">
    <property type="entry name" value="Protein kinase-like (PK-like)"/>
    <property type="match status" value="1"/>
</dbReference>
<evidence type="ECO:0000313" key="2">
    <source>
        <dbReference type="EMBL" id="BDZ51357.1"/>
    </source>
</evidence>